<feature type="region of interest" description="Disordered" evidence="2">
    <location>
        <begin position="317"/>
        <end position="338"/>
    </location>
</feature>
<protein>
    <submittedName>
        <fullName evidence="3">Spectrin beta chain, brain</fullName>
    </submittedName>
</protein>
<dbReference type="Proteomes" id="UP000237105">
    <property type="component" value="Unassembled WGS sequence"/>
</dbReference>
<dbReference type="STRING" id="3476.A0A2P5AY02"/>
<feature type="region of interest" description="Disordered" evidence="2">
    <location>
        <begin position="463"/>
        <end position="485"/>
    </location>
</feature>
<dbReference type="PANTHER" id="PTHR31115:SF4">
    <property type="entry name" value="SPECTRIN BETA CHAIN, BRAIN"/>
    <property type="match status" value="1"/>
</dbReference>
<dbReference type="OrthoDB" id="1915143at2759"/>
<feature type="compositionally biased region" description="Polar residues" evidence="2">
    <location>
        <begin position="1178"/>
        <end position="1187"/>
    </location>
</feature>
<feature type="region of interest" description="Disordered" evidence="2">
    <location>
        <begin position="522"/>
        <end position="603"/>
    </location>
</feature>
<feature type="region of interest" description="Disordered" evidence="2">
    <location>
        <begin position="49"/>
        <end position="69"/>
    </location>
</feature>
<comment type="caution">
    <text evidence="3">The sequence shown here is derived from an EMBL/GenBank/DDBJ whole genome shotgun (WGS) entry which is preliminary data.</text>
</comment>
<organism evidence="3 4">
    <name type="scientific">Parasponia andersonii</name>
    <name type="common">Sponia andersonii</name>
    <dbReference type="NCBI Taxonomy" id="3476"/>
    <lineage>
        <taxon>Eukaryota</taxon>
        <taxon>Viridiplantae</taxon>
        <taxon>Streptophyta</taxon>
        <taxon>Embryophyta</taxon>
        <taxon>Tracheophyta</taxon>
        <taxon>Spermatophyta</taxon>
        <taxon>Magnoliopsida</taxon>
        <taxon>eudicotyledons</taxon>
        <taxon>Gunneridae</taxon>
        <taxon>Pentapetalae</taxon>
        <taxon>rosids</taxon>
        <taxon>fabids</taxon>
        <taxon>Rosales</taxon>
        <taxon>Cannabaceae</taxon>
        <taxon>Parasponia</taxon>
    </lineage>
</organism>
<dbReference type="AlphaFoldDB" id="A0A2P5AY02"/>
<sequence length="1280" mass="140362">MLSSGNNLSRNTAAPSNVPPLPQCLPLEPITLGNQKYPRPGELRRALGVPSTSENHSFGVSHPKAPAPVGKDEIKHLKESVQDASKKARDRARMLHESMFKLDKYREALTTKKWQRSDLLSSERSSGVNLIKAGSQINRIPHDTMTLRLGERAKNAVLNKRIRTSVADQRAESRSSVTSRQQMFTDKDGNTFQPVSGSSGRIEEKTRRLLAGGEGLDQKIKKKRSVGAVGSRVINGDRDVKRPTHPKLAADTKLRSCDAHSFRLKSSTRVGGINKLDNSFEPTNSDSCTVHKIEPETATLSRDQMAVLEQSILVKGSNKPNMQQNNSIGSPNPVTKGKVSKVQRIGSVMALDSSPSARPSGAFQGSEQPTVLDKVAVSGIIVNQKRQVSAGSPIHPMTQWVGQRPHKHSRARRTNLLSPVSNHVETQISLQGIATSEFSARTSSVGTTGSVLVSDVDNASPKFKGETENATSLYGLSESEESGAGENMLKERKINNGEASLTTSHKVGAFVLPTKKNKLLANESGYGLQRQGRSGRGSSLARPAIPPAKEKSKNIPATEPLQDVVPSDKNRSKIGRPPSKKLKERKGLTHLRPMPSNGSSDFTGESDDYHEELYLAAKSARNASSMPLDYMYIVIIQKSSVSAAYLSFLNISDICWLESVGLACSNTFWKKMEYIFASLRSEDASYLKQQLSVAEELGESLSQMFGNELNVLDAAAEGFENCSGNGLDTVCGTFDRRFDKVTPLYQRVLSALIEEDEGEDFFHQSEGKNTSLQYASDDSHCGSCNQIDIEPKDKDRIESEVESNLGFQTQKNCLLDRFSCDNSSAAINTLRNHGYSGFLHSSEQWPGDFDLIHSDVGHVSEIFLNDFGHIEPRENEIPGFPSSNCEYQSMSVNDKLLLELQSIGLYPEILPDLAEGEVIIEDIMELKEGLQKQIARKKRNLGRIEKAIQKGRDVERRKIEQIAMDKLIEMAYRKRMACRGSNASKSAVRRVSKQVASAFVKRTLGRCLKFEETGKSCFSDPALQDVLFSSPSSNNDTKSADCIGSGTASNTCNEVSYQTEVRGVGMVSCAFERHDLHGDNLDRGSSEGLQTATHFSKRASYNHLFTPNRGKKREVLIDDVVGSASSRVTSAFESAVLELKGKRSDGDNFKNNSLSGGGHSSLDSSQPERKTKAKLKQKNTQSTSGSVINGRVVESTGPSRGSSQSAINAGNRKSEQMLPRNTSKVAEEPMQFNELDPMEELGGNQDLTSWLNFEEEGLMDHDSIGLEIPMDDLSDLNMLM</sequence>
<feature type="compositionally biased region" description="Polar residues" evidence="2">
    <location>
        <begin position="1196"/>
        <end position="1208"/>
    </location>
</feature>
<proteinExistence type="predicted"/>
<feature type="compositionally biased region" description="Polar residues" evidence="2">
    <location>
        <begin position="174"/>
        <end position="199"/>
    </location>
</feature>
<feature type="region of interest" description="Disordered" evidence="2">
    <location>
        <begin position="1"/>
        <end position="22"/>
    </location>
</feature>
<feature type="region of interest" description="Disordered" evidence="2">
    <location>
        <begin position="1142"/>
        <end position="1220"/>
    </location>
</feature>
<feature type="coiled-coil region" evidence="1">
    <location>
        <begin position="920"/>
        <end position="947"/>
    </location>
</feature>
<feature type="compositionally biased region" description="Polar residues" evidence="2">
    <location>
        <begin position="1"/>
        <end position="15"/>
    </location>
</feature>
<feature type="compositionally biased region" description="Polar residues" evidence="2">
    <location>
        <begin position="318"/>
        <end position="333"/>
    </location>
</feature>
<keyword evidence="4" id="KW-1185">Reference proteome</keyword>
<dbReference type="EMBL" id="JXTB01000416">
    <property type="protein sequence ID" value="PON41401.1"/>
    <property type="molecule type" value="Genomic_DNA"/>
</dbReference>
<evidence type="ECO:0000256" key="1">
    <source>
        <dbReference type="SAM" id="Coils"/>
    </source>
</evidence>
<dbReference type="PANTHER" id="PTHR31115">
    <property type="entry name" value="OS05G0107300 PROTEIN"/>
    <property type="match status" value="1"/>
</dbReference>
<evidence type="ECO:0000313" key="4">
    <source>
        <dbReference type="Proteomes" id="UP000237105"/>
    </source>
</evidence>
<accession>A0A2P5AY02</accession>
<reference evidence="4" key="1">
    <citation type="submission" date="2016-06" db="EMBL/GenBank/DDBJ databases">
        <title>Parallel loss of symbiosis genes in relatives of nitrogen-fixing non-legume Parasponia.</title>
        <authorList>
            <person name="Van Velzen R."/>
            <person name="Holmer R."/>
            <person name="Bu F."/>
            <person name="Rutten L."/>
            <person name="Van Zeijl A."/>
            <person name="Liu W."/>
            <person name="Santuari L."/>
            <person name="Cao Q."/>
            <person name="Sharma T."/>
            <person name="Shen D."/>
            <person name="Roswanjaya Y."/>
            <person name="Wardhani T."/>
            <person name="Kalhor M.S."/>
            <person name="Jansen J."/>
            <person name="Van den Hoogen J."/>
            <person name="Gungor B."/>
            <person name="Hartog M."/>
            <person name="Hontelez J."/>
            <person name="Verver J."/>
            <person name="Yang W.-C."/>
            <person name="Schijlen E."/>
            <person name="Repin R."/>
            <person name="Schilthuizen M."/>
            <person name="Schranz E."/>
            <person name="Heidstra R."/>
            <person name="Miyata K."/>
            <person name="Fedorova E."/>
            <person name="Kohlen W."/>
            <person name="Bisseling T."/>
            <person name="Smit S."/>
            <person name="Geurts R."/>
        </authorList>
    </citation>
    <scope>NUCLEOTIDE SEQUENCE [LARGE SCALE GENOMIC DNA]</scope>
    <source>
        <strain evidence="4">cv. WU1-14</strain>
    </source>
</reference>
<evidence type="ECO:0000313" key="3">
    <source>
        <dbReference type="EMBL" id="PON41401.1"/>
    </source>
</evidence>
<keyword evidence="1" id="KW-0175">Coiled coil</keyword>
<feature type="compositionally biased region" description="Basic residues" evidence="2">
    <location>
        <begin position="572"/>
        <end position="584"/>
    </location>
</feature>
<evidence type="ECO:0000256" key="2">
    <source>
        <dbReference type="SAM" id="MobiDB-lite"/>
    </source>
</evidence>
<name>A0A2P5AY02_PARAD</name>
<feature type="region of interest" description="Disordered" evidence="2">
    <location>
        <begin position="167"/>
        <end position="203"/>
    </location>
</feature>
<feature type="compositionally biased region" description="Low complexity" evidence="2">
    <location>
        <begin position="524"/>
        <end position="542"/>
    </location>
</feature>
<gene>
    <name evidence="3" type="ORF">PanWU01x14_289950</name>
</gene>